<dbReference type="PANTHER" id="PTHR48025:SF7">
    <property type="entry name" value="RNA-BINDING (RRM_RBD_RNP MOTIFS) FAMILY PROTEIN"/>
    <property type="match status" value="1"/>
</dbReference>
<evidence type="ECO:0000256" key="2">
    <source>
        <dbReference type="PROSITE-ProRule" id="PRU00176"/>
    </source>
</evidence>
<dbReference type="SUPFAM" id="SSF54928">
    <property type="entry name" value="RNA-binding domain, RBD"/>
    <property type="match status" value="1"/>
</dbReference>
<dbReference type="GO" id="GO:1901259">
    <property type="term" value="P:chloroplast rRNA processing"/>
    <property type="evidence" value="ECO:0007669"/>
    <property type="project" value="TreeGrafter"/>
</dbReference>
<dbReference type="InterPro" id="IPR035979">
    <property type="entry name" value="RBD_domain_sf"/>
</dbReference>
<keyword evidence="1 2" id="KW-0694">RNA-binding</keyword>
<accession>B8LNI9</accession>
<sequence length="296" mass="33022">MAASSCYCAPANTHLNLNYRLNSLPSLRIPSVKISMPPHFSLQLSHLLASRNVFRITALTQEEIQTTEQSEPEEEETNAEQQPKDSTRQKPENEEKSPSNRTKLYVGNLPRSCDSAQLTHLFQEFGTVESAEVVRNEETGLSRGFAFVTMSTVIEAKAAIEKLQGSDLGGRDMIVNFPAAVLSRGNKTEDEYVETPYQLFAGNLAWSVKNEILRDLFSEHGTVLGAKVVYNSKGGVPRAFGFVCLSSQSEMEAAIVSLNGKEFHGRNLVVRQVRPTNKEFYERILVVKEPKVKRQV</sequence>
<feature type="domain" description="RRM" evidence="4">
    <location>
        <begin position="197"/>
        <end position="275"/>
    </location>
</feature>
<feature type="region of interest" description="Disordered" evidence="3">
    <location>
        <begin position="64"/>
        <end position="107"/>
    </location>
</feature>
<dbReference type="SMART" id="SM00360">
    <property type="entry name" value="RRM"/>
    <property type="match status" value="2"/>
</dbReference>
<evidence type="ECO:0000313" key="5">
    <source>
        <dbReference type="EMBL" id="ABR17219.1"/>
    </source>
</evidence>
<protein>
    <recommendedName>
        <fullName evidence="4">RRM domain-containing protein</fullName>
    </recommendedName>
</protein>
<proteinExistence type="evidence at transcript level"/>
<organism evidence="5">
    <name type="scientific">Picea sitchensis</name>
    <name type="common">Sitka spruce</name>
    <name type="synonym">Pinus sitchensis</name>
    <dbReference type="NCBI Taxonomy" id="3332"/>
    <lineage>
        <taxon>Eukaryota</taxon>
        <taxon>Viridiplantae</taxon>
        <taxon>Streptophyta</taxon>
        <taxon>Embryophyta</taxon>
        <taxon>Tracheophyta</taxon>
        <taxon>Spermatophyta</taxon>
        <taxon>Pinopsida</taxon>
        <taxon>Pinidae</taxon>
        <taxon>Conifers I</taxon>
        <taxon>Pinales</taxon>
        <taxon>Pinaceae</taxon>
        <taxon>Picea</taxon>
    </lineage>
</organism>
<dbReference type="InterPro" id="IPR050502">
    <property type="entry name" value="Euk_RNA-bind_prot"/>
</dbReference>
<evidence type="ECO:0000256" key="1">
    <source>
        <dbReference type="ARBA" id="ARBA00022884"/>
    </source>
</evidence>
<dbReference type="Gene3D" id="3.30.70.330">
    <property type="match status" value="2"/>
</dbReference>
<dbReference type="GO" id="GO:0003729">
    <property type="term" value="F:mRNA binding"/>
    <property type="evidence" value="ECO:0007669"/>
    <property type="project" value="TreeGrafter"/>
</dbReference>
<feature type="domain" description="RRM" evidence="4">
    <location>
        <begin position="102"/>
        <end position="180"/>
    </location>
</feature>
<dbReference type="PANTHER" id="PTHR48025">
    <property type="entry name" value="OS02G0815200 PROTEIN"/>
    <property type="match status" value="1"/>
</dbReference>
<dbReference type="InterPro" id="IPR012677">
    <property type="entry name" value="Nucleotide-bd_a/b_plait_sf"/>
</dbReference>
<dbReference type="InterPro" id="IPR000504">
    <property type="entry name" value="RRM_dom"/>
</dbReference>
<dbReference type="EMBL" id="EF677394">
    <property type="protein sequence ID" value="ABR17219.1"/>
    <property type="molecule type" value="mRNA"/>
</dbReference>
<dbReference type="AlphaFoldDB" id="B8LNI9"/>
<dbReference type="Pfam" id="PF00076">
    <property type="entry name" value="RRM_1"/>
    <property type="match status" value="2"/>
</dbReference>
<feature type="compositionally biased region" description="Basic and acidic residues" evidence="3">
    <location>
        <begin position="82"/>
        <end position="98"/>
    </location>
</feature>
<reference evidence="5" key="1">
    <citation type="submission" date="2007-06" db="EMBL/GenBank/DDBJ databases">
        <title>Full length cDNA sequences from Sitka Spruce (Picea sitchensis).</title>
        <authorList>
            <person name="Ralph S.G."/>
            <person name="Chun H.E."/>
            <person name="Liao N."/>
            <person name="Ali J."/>
            <person name="Reid K."/>
            <person name="Kolosova N."/>
            <person name="Cooper N."/>
            <person name="Cullis C."/>
            <person name="Jancsik S."/>
            <person name="Moore R."/>
            <person name="Mayo M."/>
            <person name="Wagner S."/>
            <person name="Holt R.A."/>
            <person name="Jones S.J.M."/>
            <person name="Marra M.A."/>
            <person name="Ritland C.E."/>
            <person name="Ritland K."/>
            <person name="Bohlmann J."/>
        </authorList>
    </citation>
    <scope>NUCLEOTIDE SEQUENCE</scope>
    <source>
        <tissue evidence="5">Green portion of the leader tissue</tissue>
    </source>
</reference>
<evidence type="ECO:0000259" key="4">
    <source>
        <dbReference type="PROSITE" id="PS50102"/>
    </source>
</evidence>
<name>B8LNI9_PICSI</name>
<dbReference type="PROSITE" id="PS50102">
    <property type="entry name" value="RRM"/>
    <property type="match status" value="2"/>
</dbReference>
<dbReference type="GO" id="GO:0009535">
    <property type="term" value="C:chloroplast thylakoid membrane"/>
    <property type="evidence" value="ECO:0007669"/>
    <property type="project" value="TreeGrafter"/>
</dbReference>
<evidence type="ECO:0000256" key="3">
    <source>
        <dbReference type="SAM" id="MobiDB-lite"/>
    </source>
</evidence>